<accession>A0A017T6H6</accession>
<dbReference type="AlphaFoldDB" id="A0A017T6H6"/>
<organism evidence="2 3">
    <name type="scientific">Chondromyces apiculatus DSM 436</name>
    <dbReference type="NCBI Taxonomy" id="1192034"/>
    <lineage>
        <taxon>Bacteria</taxon>
        <taxon>Pseudomonadati</taxon>
        <taxon>Myxococcota</taxon>
        <taxon>Polyangia</taxon>
        <taxon>Polyangiales</taxon>
        <taxon>Polyangiaceae</taxon>
        <taxon>Chondromyces</taxon>
    </lineage>
</organism>
<feature type="region of interest" description="Disordered" evidence="1">
    <location>
        <begin position="1"/>
        <end position="41"/>
    </location>
</feature>
<evidence type="ECO:0000313" key="2">
    <source>
        <dbReference type="EMBL" id="EYF04873.1"/>
    </source>
</evidence>
<gene>
    <name evidence="2" type="ORF">CAP_3899</name>
</gene>
<evidence type="ECO:0000256" key="1">
    <source>
        <dbReference type="SAM" id="MobiDB-lite"/>
    </source>
</evidence>
<evidence type="ECO:0000313" key="3">
    <source>
        <dbReference type="Proteomes" id="UP000019678"/>
    </source>
</evidence>
<protein>
    <submittedName>
        <fullName evidence="2">Phage tail fiber protein</fullName>
    </submittedName>
</protein>
<name>A0A017T6H6_9BACT</name>
<sequence>MGAAGPAGATGAMGPAGPQGPAGTGAPGPQGPAGPAGSGAEGEDVAAFAGFTSTTYTGNLGGRSAAHAACAAEFTGAHLCYAAEFLRSTSATSVPATGAWLDASVTVTGSHTLLGSVLFGRNTYDSCQSYTLGTNNGSQYGTWVQPSGELTASGTCGAPRALACCNGAPRHPFAGFTTQGYTGNMGGRAAVHALCGAQFPGAHMCHAAEYLRATSVTPVPAEGAWVDSSATQTGAHSLEGGPGFGRNTYDTCQNYTLGTNNGSQYGTWVQPNGSVTATGTCGIVRRVACCF</sequence>
<dbReference type="EMBL" id="ASRX01000029">
    <property type="protein sequence ID" value="EYF04873.1"/>
    <property type="molecule type" value="Genomic_DNA"/>
</dbReference>
<proteinExistence type="predicted"/>
<dbReference type="Proteomes" id="UP000019678">
    <property type="component" value="Unassembled WGS sequence"/>
</dbReference>
<reference evidence="2 3" key="1">
    <citation type="submission" date="2013-05" db="EMBL/GenBank/DDBJ databases">
        <title>Genome assembly of Chondromyces apiculatus DSM 436.</title>
        <authorList>
            <person name="Sharma G."/>
            <person name="Khatri I."/>
            <person name="Kaur C."/>
            <person name="Mayilraj S."/>
            <person name="Subramanian S."/>
        </authorList>
    </citation>
    <scope>NUCLEOTIDE SEQUENCE [LARGE SCALE GENOMIC DNA]</scope>
    <source>
        <strain evidence="2 3">DSM 436</strain>
    </source>
</reference>
<keyword evidence="3" id="KW-1185">Reference proteome</keyword>
<feature type="compositionally biased region" description="Low complexity" evidence="1">
    <location>
        <begin position="1"/>
        <end position="19"/>
    </location>
</feature>
<comment type="caution">
    <text evidence="2">The sequence shown here is derived from an EMBL/GenBank/DDBJ whole genome shotgun (WGS) entry which is preliminary data.</text>
</comment>